<dbReference type="AlphaFoldDB" id="A0AAW1VVW9"/>
<protein>
    <submittedName>
        <fullName evidence="1">Uncharacterized protein</fullName>
    </submittedName>
</protein>
<evidence type="ECO:0000313" key="1">
    <source>
        <dbReference type="EMBL" id="KAK9911201.1"/>
    </source>
</evidence>
<organism evidence="1 2">
    <name type="scientific">Rubus argutus</name>
    <name type="common">Southern blackberry</name>
    <dbReference type="NCBI Taxonomy" id="59490"/>
    <lineage>
        <taxon>Eukaryota</taxon>
        <taxon>Viridiplantae</taxon>
        <taxon>Streptophyta</taxon>
        <taxon>Embryophyta</taxon>
        <taxon>Tracheophyta</taxon>
        <taxon>Spermatophyta</taxon>
        <taxon>Magnoliopsida</taxon>
        <taxon>eudicotyledons</taxon>
        <taxon>Gunneridae</taxon>
        <taxon>Pentapetalae</taxon>
        <taxon>rosids</taxon>
        <taxon>fabids</taxon>
        <taxon>Rosales</taxon>
        <taxon>Rosaceae</taxon>
        <taxon>Rosoideae</taxon>
        <taxon>Rosoideae incertae sedis</taxon>
        <taxon>Rubus</taxon>
    </lineage>
</organism>
<gene>
    <name evidence="1" type="ORF">M0R45_035122</name>
</gene>
<keyword evidence="2" id="KW-1185">Reference proteome</keyword>
<sequence>MINYQLALLVKSIGEAAEEEQQVSVAPLDLQGFTKRVRLFTRSTLMTFLTSLLRSIFNLVIMEKEEPSTLLMLRWDSWGLKTLSTELDPSTL</sequence>
<name>A0AAW1VVW9_RUBAR</name>
<evidence type="ECO:0000313" key="2">
    <source>
        <dbReference type="Proteomes" id="UP001457282"/>
    </source>
</evidence>
<reference evidence="1 2" key="1">
    <citation type="journal article" date="2023" name="G3 (Bethesda)">
        <title>A chromosome-length genome assembly and annotation of blackberry (Rubus argutus, cv. 'Hillquist').</title>
        <authorList>
            <person name="Bruna T."/>
            <person name="Aryal R."/>
            <person name="Dudchenko O."/>
            <person name="Sargent D.J."/>
            <person name="Mead D."/>
            <person name="Buti M."/>
            <person name="Cavallini A."/>
            <person name="Hytonen T."/>
            <person name="Andres J."/>
            <person name="Pham M."/>
            <person name="Weisz D."/>
            <person name="Mascagni F."/>
            <person name="Usai G."/>
            <person name="Natali L."/>
            <person name="Bassil N."/>
            <person name="Fernandez G.E."/>
            <person name="Lomsadze A."/>
            <person name="Armour M."/>
            <person name="Olukolu B."/>
            <person name="Poorten T."/>
            <person name="Britton C."/>
            <person name="Davik J."/>
            <person name="Ashrafi H."/>
            <person name="Aiden E.L."/>
            <person name="Borodovsky M."/>
            <person name="Worthington M."/>
        </authorList>
    </citation>
    <scope>NUCLEOTIDE SEQUENCE [LARGE SCALE GENOMIC DNA]</scope>
    <source>
        <strain evidence="1">PI 553951</strain>
    </source>
</reference>
<comment type="caution">
    <text evidence="1">The sequence shown here is derived from an EMBL/GenBank/DDBJ whole genome shotgun (WGS) entry which is preliminary data.</text>
</comment>
<dbReference type="Proteomes" id="UP001457282">
    <property type="component" value="Unassembled WGS sequence"/>
</dbReference>
<proteinExistence type="predicted"/>
<dbReference type="EMBL" id="JBEDUW010000007">
    <property type="protein sequence ID" value="KAK9911201.1"/>
    <property type="molecule type" value="Genomic_DNA"/>
</dbReference>
<accession>A0AAW1VVW9</accession>